<sequence>MDSKIPTIAKDPETGADKATLTWSNVHIVKKVELANGKDTVDEVNNIFRIIADAIDAHALNIHLYGQVSVTGTAHNTTGPAHKRQTVQKHITVRISGNEQKRGNAHIAILPDNAGRADQDSFLDPDATHHSFVPTCVMFAVGGDPVLRVQKYQDIETVVTPDHKDFGWTMMTMATGISQLQYHG</sequence>
<organism evidence="2">
    <name type="scientific">Laccaria bicolor (strain S238N-H82 / ATCC MYA-4686)</name>
    <name type="common">Bicoloured deceiver</name>
    <name type="synonym">Laccaria laccata var. bicolor</name>
    <dbReference type="NCBI Taxonomy" id="486041"/>
    <lineage>
        <taxon>Eukaryota</taxon>
        <taxon>Fungi</taxon>
        <taxon>Dikarya</taxon>
        <taxon>Basidiomycota</taxon>
        <taxon>Agaricomycotina</taxon>
        <taxon>Agaricomycetes</taxon>
        <taxon>Agaricomycetidae</taxon>
        <taxon>Agaricales</taxon>
        <taxon>Agaricineae</taxon>
        <taxon>Hydnangiaceae</taxon>
        <taxon>Laccaria</taxon>
    </lineage>
</organism>
<dbReference type="GeneID" id="6078897"/>
<dbReference type="Proteomes" id="UP000001194">
    <property type="component" value="Unassembled WGS sequence"/>
</dbReference>
<evidence type="ECO:0000313" key="1">
    <source>
        <dbReference type="EMBL" id="EDR05992.1"/>
    </source>
</evidence>
<gene>
    <name evidence="1" type="ORF">LACBIDRAFT_294734</name>
</gene>
<dbReference type="InParanoid" id="B0DHC9"/>
<keyword evidence="2" id="KW-1185">Reference proteome</keyword>
<dbReference type="EMBL" id="DS547110">
    <property type="protein sequence ID" value="EDR05992.1"/>
    <property type="molecule type" value="Genomic_DNA"/>
</dbReference>
<accession>B0DHC9</accession>
<dbReference type="HOGENOM" id="CLU_1468408_0_0_1"/>
<dbReference type="RefSeq" id="XP_001883280.1">
    <property type="nucleotide sequence ID" value="XM_001883245.1"/>
</dbReference>
<proteinExistence type="predicted"/>
<dbReference type="KEGG" id="lbc:LACBIDRAFT_294734"/>
<name>B0DHC9_LACBS</name>
<dbReference type="AlphaFoldDB" id="B0DHC9"/>
<protein>
    <submittedName>
        <fullName evidence="1">Predicted protein</fullName>
    </submittedName>
</protein>
<evidence type="ECO:0000313" key="2">
    <source>
        <dbReference type="Proteomes" id="UP000001194"/>
    </source>
</evidence>
<reference evidence="1 2" key="1">
    <citation type="journal article" date="2008" name="Nature">
        <title>The genome of Laccaria bicolor provides insights into mycorrhizal symbiosis.</title>
        <authorList>
            <person name="Martin F."/>
            <person name="Aerts A."/>
            <person name="Ahren D."/>
            <person name="Brun A."/>
            <person name="Danchin E.G.J."/>
            <person name="Duchaussoy F."/>
            <person name="Gibon J."/>
            <person name="Kohler A."/>
            <person name="Lindquist E."/>
            <person name="Pereda V."/>
            <person name="Salamov A."/>
            <person name="Shapiro H.J."/>
            <person name="Wuyts J."/>
            <person name="Blaudez D."/>
            <person name="Buee M."/>
            <person name="Brokstein P."/>
            <person name="Canbaeck B."/>
            <person name="Cohen D."/>
            <person name="Courty P.E."/>
            <person name="Coutinho P.M."/>
            <person name="Delaruelle C."/>
            <person name="Detter J.C."/>
            <person name="Deveau A."/>
            <person name="DiFazio S."/>
            <person name="Duplessis S."/>
            <person name="Fraissinet-Tachet L."/>
            <person name="Lucic E."/>
            <person name="Frey-Klett P."/>
            <person name="Fourrey C."/>
            <person name="Feussner I."/>
            <person name="Gay G."/>
            <person name="Grimwood J."/>
            <person name="Hoegger P.J."/>
            <person name="Jain P."/>
            <person name="Kilaru S."/>
            <person name="Labbe J."/>
            <person name="Lin Y.C."/>
            <person name="Legue V."/>
            <person name="Le Tacon F."/>
            <person name="Marmeisse R."/>
            <person name="Melayah D."/>
            <person name="Montanini B."/>
            <person name="Muratet M."/>
            <person name="Nehls U."/>
            <person name="Niculita-Hirzel H."/>
            <person name="Oudot-Le Secq M.P."/>
            <person name="Peter M."/>
            <person name="Quesneville H."/>
            <person name="Rajashekar B."/>
            <person name="Reich M."/>
            <person name="Rouhier N."/>
            <person name="Schmutz J."/>
            <person name="Yin T."/>
            <person name="Chalot M."/>
            <person name="Henrissat B."/>
            <person name="Kuees U."/>
            <person name="Lucas S."/>
            <person name="Van de Peer Y."/>
            <person name="Podila G.K."/>
            <person name="Polle A."/>
            <person name="Pukkila P.J."/>
            <person name="Richardson P.M."/>
            <person name="Rouze P."/>
            <person name="Sanders I.R."/>
            <person name="Stajich J.E."/>
            <person name="Tunlid A."/>
            <person name="Tuskan G."/>
            <person name="Grigoriev I.V."/>
        </authorList>
    </citation>
    <scope>NUCLEOTIDE SEQUENCE [LARGE SCALE GENOMIC DNA]</scope>
    <source>
        <strain evidence="2">S238N-H82 / ATCC MYA-4686</strain>
    </source>
</reference>